<protein>
    <recommendedName>
        <fullName evidence="3">DUF4325 domain-containing protein</fullName>
    </recommendedName>
</protein>
<dbReference type="EMBL" id="QQYZ01000007">
    <property type="protein sequence ID" value="RSY85967.1"/>
    <property type="molecule type" value="Genomic_DNA"/>
</dbReference>
<dbReference type="RefSeq" id="WP_164523269.1">
    <property type="nucleotide sequence ID" value="NZ_QQYZ01000007.1"/>
</dbReference>
<evidence type="ECO:0000313" key="2">
    <source>
        <dbReference type="Proteomes" id="UP000287746"/>
    </source>
</evidence>
<name>A0A430G4E1_9SPHN</name>
<dbReference type="Proteomes" id="UP000287746">
    <property type="component" value="Unassembled WGS sequence"/>
</dbReference>
<comment type="caution">
    <text evidence="1">The sequence shown here is derived from an EMBL/GenBank/DDBJ whole genome shotgun (WGS) entry which is preliminary data.</text>
</comment>
<reference evidence="1 2" key="1">
    <citation type="submission" date="2018-07" db="EMBL/GenBank/DDBJ databases">
        <title>Genomic and Epidemiologic Investigation of an Indolent Hospital Outbreak.</title>
        <authorList>
            <person name="Johnson R.C."/>
            <person name="Deming C."/>
            <person name="Conlan S."/>
            <person name="Zellmer C.J."/>
            <person name="Michelin A.V."/>
            <person name="Lee-Lin S."/>
            <person name="Thomas P.J."/>
            <person name="Park M."/>
            <person name="Weingarten R.A."/>
            <person name="Less J."/>
            <person name="Dekker J.P."/>
            <person name="Frank K.M."/>
            <person name="Musser K.A."/>
            <person name="Mcquiston J.R."/>
            <person name="Henderson D.K."/>
            <person name="Lau A.F."/>
            <person name="Palmore T.N."/>
            <person name="Segre J.A."/>
        </authorList>
    </citation>
    <scope>NUCLEOTIDE SEQUENCE [LARGE SCALE GENOMIC DNA]</scope>
    <source>
        <strain evidence="1 2">SK-CDC1_0717</strain>
    </source>
</reference>
<dbReference type="AlphaFoldDB" id="A0A430G4E1"/>
<sequence>MGRQMLALLISETKAVSEASVAFLDFDGVDIATGSFLREAVLGFRDFSRNAIGILYPVVANANAAIEEELSDYLADRTDAMWACGLNGAGAISDPHVLGVLDSAHAKTLRFIVERHPISAPELAKLYPDEGIGPTAWNNRLATLSAKGIVMELKSGKTKTFTPVLDAV</sequence>
<accession>A0A430G4E1</accession>
<proteinExistence type="predicted"/>
<organism evidence="1 2">
    <name type="scientific">Sphingomonas koreensis</name>
    <dbReference type="NCBI Taxonomy" id="93064"/>
    <lineage>
        <taxon>Bacteria</taxon>
        <taxon>Pseudomonadati</taxon>
        <taxon>Pseudomonadota</taxon>
        <taxon>Alphaproteobacteria</taxon>
        <taxon>Sphingomonadales</taxon>
        <taxon>Sphingomonadaceae</taxon>
        <taxon>Sphingomonas</taxon>
    </lineage>
</organism>
<evidence type="ECO:0008006" key="3">
    <source>
        <dbReference type="Google" id="ProtNLM"/>
    </source>
</evidence>
<gene>
    <name evidence="1" type="ORF">DAH66_09750</name>
</gene>
<evidence type="ECO:0000313" key="1">
    <source>
        <dbReference type="EMBL" id="RSY85967.1"/>
    </source>
</evidence>